<sequence>MERNATEGVPYRGKIFLIILSKIVWITDSQDFSLRSK</sequence>
<dbReference type="EMBL" id="CAADFD010000160">
    <property type="protein sequence ID" value="VFJ69133.1"/>
    <property type="molecule type" value="Genomic_DNA"/>
</dbReference>
<dbReference type="AlphaFoldDB" id="A0A450TN21"/>
<gene>
    <name evidence="1" type="ORF">BECKFW1821B_GA0114236_11603</name>
</gene>
<accession>A0A450TN21</accession>
<evidence type="ECO:0000313" key="1">
    <source>
        <dbReference type="EMBL" id="VFJ69133.1"/>
    </source>
</evidence>
<name>A0A450TN21_9GAMM</name>
<protein>
    <submittedName>
        <fullName evidence="1">Uncharacterized protein</fullName>
    </submittedName>
</protein>
<reference evidence="1" key="1">
    <citation type="submission" date="2019-02" db="EMBL/GenBank/DDBJ databases">
        <authorList>
            <person name="Gruber-Vodicka R. H."/>
            <person name="Seah K. B. B."/>
        </authorList>
    </citation>
    <scope>NUCLEOTIDE SEQUENCE</scope>
    <source>
        <strain evidence="1">BECK_BZ106</strain>
    </source>
</reference>
<proteinExistence type="predicted"/>
<organism evidence="1">
    <name type="scientific">Candidatus Kentrum sp. FW</name>
    <dbReference type="NCBI Taxonomy" id="2126338"/>
    <lineage>
        <taxon>Bacteria</taxon>
        <taxon>Pseudomonadati</taxon>
        <taxon>Pseudomonadota</taxon>
        <taxon>Gammaproteobacteria</taxon>
        <taxon>Candidatus Kentrum</taxon>
    </lineage>
</organism>